<dbReference type="STRING" id="595434.RISK_004955"/>
<evidence type="ECO:0000313" key="2">
    <source>
        <dbReference type="Proteomes" id="UP000036367"/>
    </source>
</evidence>
<accession>A0A0J1B837</accession>
<protein>
    <submittedName>
        <fullName evidence="1">Uncharacterized protein</fullName>
    </submittedName>
</protein>
<organism evidence="1 2">
    <name type="scientific">Rhodopirellula islandica</name>
    <dbReference type="NCBI Taxonomy" id="595434"/>
    <lineage>
        <taxon>Bacteria</taxon>
        <taxon>Pseudomonadati</taxon>
        <taxon>Planctomycetota</taxon>
        <taxon>Planctomycetia</taxon>
        <taxon>Pirellulales</taxon>
        <taxon>Pirellulaceae</taxon>
        <taxon>Rhodopirellula</taxon>
    </lineage>
</organism>
<reference evidence="1" key="1">
    <citation type="submission" date="2015-05" db="EMBL/GenBank/DDBJ databases">
        <title>Permanent draft genome of Rhodopirellula islandicus K833.</title>
        <authorList>
            <person name="Kizina J."/>
            <person name="Richter M."/>
            <person name="Glockner F.O."/>
            <person name="Harder J."/>
        </authorList>
    </citation>
    <scope>NUCLEOTIDE SEQUENCE [LARGE SCALE GENOMIC DNA]</scope>
    <source>
        <strain evidence="1">K833</strain>
    </source>
</reference>
<sequence length="50" mass="5908">MSLRDGRDGHPVSVTFTWRWMQNETEKFPNAFQASPSALQAEIRIRLKRF</sequence>
<dbReference type="Proteomes" id="UP000036367">
    <property type="component" value="Unassembled WGS sequence"/>
</dbReference>
<name>A0A0J1B837_RHOIS</name>
<dbReference type="AlphaFoldDB" id="A0A0J1B837"/>
<comment type="caution">
    <text evidence="1">The sequence shown here is derived from an EMBL/GenBank/DDBJ whole genome shotgun (WGS) entry which is preliminary data.</text>
</comment>
<evidence type="ECO:0000313" key="1">
    <source>
        <dbReference type="EMBL" id="KLU02985.1"/>
    </source>
</evidence>
<proteinExistence type="predicted"/>
<dbReference type="EMBL" id="LECT01000042">
    <property type="protein sequence ID" value="KLU02985.1"/>
    <property type="molecule type" value="Genomic_DNA"/>
</dbReference>
<keyword evidence="2" id="KW-1185">Reference proteome</keyword>
<gene>
    <name evidence="1" type="ORF">RISK_004955</name>
</gene>
<dbReference type="PATRIC" id="fig|595434.4.peg.4703"/>